<dbReference type="EMBL" id="VJMH01005560">
    <property type="protein sequence ID" value="KAF0694557.1"/>
    <property type="molecule type" value="Genomic_DNA"/>
</dbReference>
<evidence type="ECO:0000313" key="2">
    <source>
        <dbReference type="EMBL" id="VFT91395.1"/>
    </source>
</evidence>
<reference evidence="1" key="2">
    <citation type="submission" date="2019-06" db="EMBL/GenBank/DDBJ databases">
        <title>Genomics analysis of Aphanomyces spp. identifies a new class of oomycete effector associated with host adaptation.</title>
        <authorList>
            <person name="Gaulin E."/>
        </authorList>
    </citation>
    <scope>NUCLEOTIDE SEQUENCE</scope>
    <source>
        <strain evidence="1">CBS 578.67</strain>
    </source>
</reference>
<organism evidence="2 3">
    <name type="scientific">Aphanomyces stellatus</name>
    <dbReference type="NCBI Taxonomy" id="120398"/>
    <lineage>
        <taxon>Eukaryota</taxon>
        <taxon>Sar</taxon>
        <taxon>Stramenopiles</taxon>
        <taxon>Oomycota</taxon>
        <taxon>Saprolegniomycetes</taxon>
        <taxon>Saprolegniales</taxon>
        <taxon>Verrucalvaceae</taxon>
        <taxon>Aphanomyces</taxon>
    </lineage>
</organism>
<name>A0A485L1C7_9STRA</name>
<dbReference type="OrthoDB" id="112115at2759"/>
<dbReference type="EMBL" id="CAADRA010005581">
    <property type="protein sequence ID" value="VFT91395.1"/>
    <property type="molecule type" value="Genomic_DNA"/>
</dbReference>
<protein>
    <submittedName>
        <fullName evidence="2">Aste57867_14576 protein</fullName>
    </submittedName>
</protein>
<keyword evidence="3" id="KW-1185">Reference proteome</keyword>
<dbReference type="Proteomes" id="UP000332933">
    <property type="component" value="Unassembled WGS sequence"/>
</dbReference>
<accession>A0A485L1C7</accession>
<reference evidence="2 3" key="1">
    <citation type="submission" date="2019-03" db="EMBL/GenBank/DDBJ databases">
        <authorList>
            <person name="Gaulin E."/>
            <person name="Dumas B."/>
        </authorList>
    </citation>
    <scope>NUCLEOTIDE SEQUENCE [LARGE SCALE GENOMIC DNA]</scope>
    <source>
        <strain evidence="2">CBS 568.67</strain>
    </source>
</reference>
<proteinExistence type="predicted"/>
<sequence>MGSKGFSSLRDAYLVLPYTVTLRNTGATTLGAVANRYCTALKCGVWNVIDSLAVELDGKSILTENDYKLYWNNIRCQTEWSSADLDKRGADAFVAPDDWNSMAYTNVASANGDGFCNNFSNETATAGIIPDQTQFAKNEGYIKRAYANPQPTGLTNGAGVNPYNWITQRSPVATQIASQNGKGSFIYNATPATTGQDAGVWFHIRLVDLHPIFKEFDLMANPSLKLRIRCNAGFSDIAVTGAAAGTAPMSLTSTTMTSGNTVPVMLASALTGNAMSGVLPTSGTTSLRLAFGPLENSLTTIKSYFPFSTARLMVPFYDIANPTAIVSKPVKKVTFSDCYAQFFQQRAGVGINATAQMNSTFNLQLSAFQKNIKQVIVIPFSETSSGHYATAQNIEQFRSPFDTAPWTCQPGSALRNVQVQIGNDNVWNNVLQYDYEMFNDEFSKLAAVNGGFSHELPNGLIDMQKFSTVHRYVVADCSRFTNKDVPQSIQVSGTNASCQGANLLVLVIYERELSFDRLTGELEISS</sequence>
<evidence type="ECO:0000313" key="3">
    <source>
        <dbReference type="Proteomes" id="UP000332933"/>
    </source>
</evidence>
<gene>
    <name evidence="2" type="primary">Aste57867_14576</name>
    <name evidence="1" type="ORF">As57867_014522</name>
    <name evidence="2" type="ORF">ASTE57867_14576</name>
</gene>
<dbReference type="AlphaFoldDB" id="A0A485L1C7"/>
<evidence type="ECO:0000313" key="1">
    <source>
        <dbReference type="EMBL" id="KAF0694557.1"/>
    </source>
</evidence>